<evidence type="ECO:0000256" key="1">
    <source>
        <dbReference type="SAM" id="MobiDB-lite"/>
    </source>
</evidence>
<dbReference type="Proteomes" id="UP000092321">
    <property type="component" value="Unassembled WGS sequence"/>
</dbReference>
<keyword evidence="3" id="KW-1185">Reference proteome</keyword>
<feature type="region of interest" description="Disordered" evidence="1">
    <location>
        <begin position="85"/>
        <end position="128"/>
    </location>
</feature>
<feature type="compositionally biased region" description="Low complexity" evidence="1">
    <location>
        <begin position="107"/>
        <end position="116"/>
    </location>
</feature>
<proteinExistence type="predicted"/>
<sequence>MKAKKLKGFVVSFSGMSSLEADDYKHKIIDNGGIYLEREVYELIYETKEKENGLKFVKKGFQAKKFIKKRVNNNKKNINNMNEINLRRSPRKKNKLNNKDYSENYNTDISTDTRSSSSDEEDDDDETDESNINIPILLIDSENLLIDKTTPKILQFLCLGWPILHFKFIDRILNDNMTVYDYLMMKEKYTFIDKCSLLNNMFKKYMCKLEVIEDNSSNKNKVIIERDIIRYILTICDNNNNNSDINRLLNTTQDSLRYD</sequence>
<feature type="non-terminal residue" evidence="2">
    <location>
        <position position="259"/>
    </location>
</feature>
<reference evidence="3" key="1">
    <citation type="journal article" date="2016" name="Proc. Natl. Acad. Sci. U.S.A.">
        <title>Comparative genomics of biotechnologically important yeasts.</title>
        <authorList>
            <person name="Riley R."/>
            <person name="Haridas S."/>
            <person name="Wolfe K.H."/>
            <person name="Lopes M.R."/>
            <person name="Hittinger C.T."/>
            <person name="Goeker M."/>
            <person name="Salamov A.A."/>
            <person name="Wisecaver J.H."/>
            <person name="Long T.M."/>
            <person name="Calvey C.H."/>
            <person name="Aerts A.L."/>
            <person name="Barry K.W."/>
            <person name="Choi C."/>
            <person name="Clum A."/>
            <person name="Coughlan A.Y."/>
            <person name="Deshpande S."/>
            <person name="Douglass A.P."/>
            <person name="Hanson S.J."/>
            <person name="Klenk H.-P."/>
            <person name="LaButti K.M."/>
            <person name="Lapidus A."/>
            <person name="Lindquist E.A."/>
            <person name="Lipzen A.M."/>
            <person name="Meier-Kolthoff J.P."/>
            <person name="Ohm R.A."/>
            <person name="Otillar R.P."/>
            <person name="Pangilinan J.L."/>
            <person name="Peng Y."/>
            <person name="Rokas A."/>
            <person name="Rosa C.A."/>
            <person name="Scheuner C."/>
            <person name="Sibirny A.A."/>
            <person name="Slot J.C."/>
            <person name="Stielow J.B."/>
            <person name="Sun H."/>
            <person name="Kurtzman C.P."/>
            <person name="Blackwell M."/>
            <person name="Grigoriev I.V."/>
            <person name="Jeffries T.W."/>
        </authorList>
    </citation>
    <scope>NUCLEOTIDE SEQUENCE [LARGE SCALE GENOMIC DNA]</scope>
    <source>
        <strain evidence="3">NRRL Y-1626</strain>
    </source>
</reference>
<dbReference type="OrthoDB" id="3972696at2759"/>
<protein>
    <recommendedName>
        <fullName evidence="4">BRCT domain-containing protein</fullName>
    </recommendedName>
</protein>
<dbReference type="AlphaFoldDB" id="A0A1B7SHY7"/>
<evidence type="ECO:0000313" key="2">
    <source>
        <dbReference type="EMBL" id="OBA16114.1"/>
    </source>
</evidence>
<feature type="compositionally biased region" description="Acidic residues" evidence="1">
    <location>
        <begin position="118"/>
        <end position="128"/>
    </location>
</feature>
<dbReference type="EMBL" id="LXPE01000619">
    <property type="protein sequence ID" value="OBA16114.1"/>
    <property type="molecule type" value="Genomic_DNA"/>
</dbReference>
<evidence type="ECO:0000313" key="3">
    <source>
        <dbReference type="Proteomes" id="UP000092321"/>
    </source>
</evidence>
<organism evidence="2 3">
    <name type="scientific">Hanseniaspora valbyensis NRRL Y-1626</name>
    <dbReference type="NCBI Taxonomy" id="766949"/>
    <lineage>
        <taxon>Eukaryota</taxon>
        <taxon>Fungi</taxon>
        <taxon>Dikarya</taxon>
        <taxon>Ascomycota</taxon>
        <taxon>Saccharomycotina</taxon>
        <taxon>Saccharomycetes</taxon>
        <taxon>Saccharomycodales</taxon>
        <taxon>Saccharomycodaceae</taxon>
        <taxon>Hanseniaspora</taxon>
    </lineage>
</organism>
<name>A0A1B7SHY7_9ASCO</name>
<accession>A0A1B7SHY7</accession>
<evidence type="ECO:0008006" key="4">
    <source>
        <dbReference type="Google" id="ProtNLM"/>
    </source>
</evidence>
<gene>
    <name evidence="2" type="ORF">HANVADRAFT_50867</name>
</gene>
<dbReference type="Gene3D" id="3.40.50.10190">
    <property type="entry name" value="BRCT domain"/>
    <property type="match status" value="1"/>
</dbReference>
<dbReference type="InterPro" id="IPR036420">
    <property type="entry name" value="BRCT_dom_sf"/>
</dbReference>
<comment type="caution">
    <text evidence="2">The sequence shown here is derived from an EMBL/GenBank/DDBJ whole genome shotgun (WGS) entry which is preliminary data.</text>
</comment>